<dbReference type="InterPro" id="IPR050570">
    <property type="entry name" value="Cell_wall_metabolism_enzyme"/>
</dbReference>
<sequence>MSQAKGYKGRFRAPLFAALALAAAPAMARDIKIGLPVDCTLGEDCYIQQFFDRNPAPGVVQDMACGTLANDGHGGVDFAVPSLRAMKDGVDVIAAAPGTVVAFRDEMPDVSSLSEAAPDLEGRDCGNGVVVDHGGGWRTQYCHLRLGSVTVETGQKVRMGTPLGQIGMSGRASFPHMHFTLRKGDLKVDPYGPDASATGECSLDTTPQGVWLEAPDYVPGGLLQAGFADHVPNIAQVREGMVTAAETPADTAAMVVWGYAFAGQIGDEIEIIFTGPEGEIGRHIEELEKGQPFLLRGYGKRTPVMGWLPGDYIGLVIHRRDGEEISRKRVTTTVPGEAP</sequence>
<dbReference type="GO" id="GO:0004222">
    <property type="term" value="F:metalloendopeptidase activity"/>
    <property type="evidence" value="ECO:0007669"/>
    <property type="project" value="TreeGrafter"/>
</dbReference>
<evidence type="ECO:0000259" key="3">
    <source>
        <dbReference type="Pfam" id="PF01551"/>
    </source>
</evidence>
<accession>A0AAP2CPD8</accession>
<feature type="signal peptide" evidence="2">
    <location>
        <begin position="1"/>
        <end position="28"/>
    </location>
</feature>
<dbReference type="PANTHER" id="PTHR21666">
    <property type="entry name" value="PEPTIDASE-RELATED"/>
    <property type="match status" value="1"/>
</dbReference>
<feature type="chain" id="PRO_5043003078" evidence="2">
    <location>
        <begin position="29"/>
        <end position="339"/>
    </location>
</feature>
<keyword evidence="5" id="KW-1185">Reference proteome</keyword>
<evidence type="ECO:0000313" key="4">
    <source>
        <dbReference type="EMBL" id="MBT0958147.1"/>
    </source>
</evidence>
<dbReference type="EMBL" id="JADQAZ010000002">
    <property type="protein sequence ID" value="MBT0958147.1"/>
    <property type="molecule type" value="Genomic_DNA"/>
</dbReference>
<dbReference type="InterPro" id="IPR016047">
    <property type="entry name" value="M23ase_b-sheet_dom"/>
</dbReference>
<proteinExistence type="predicted"/>
<dbReference type="CDD" id="cd12797">
    <property type="entry name" value="M23_peptidase"/>
    <property type="match status" value="1"/>
</dbReference>
<dbReference type="SUPFAM" id="SSF51261">
    <property type="entry name" value="Duplicated hybrid motif"/>
    <property type="match status" value="1"/>
</dbReference>
<evidence type="ECO:0000256" key="2">
    <source>
        <dbReference type="SAM" id="SignalP"/>
    </source>
</evidence>
<comment type="caution">
    <text evidence="4">The sequence shown here is derived from an EMBL/GenBank/DDBJ whole genome shotgun (WGS) entry which is preliminary data.</text>
</comment>
<feature type="domain" description="M23ase beta-sheet core" evidence="3">
    <location>
        <begin position="73"/>
        <end position="190"/>
    </location>
</feature>
<dbReference type="InterPro" id="IPR011055">
    <property type="entry name" value="Dup_hybrid_motif"/>
</dbReference>
<dbReference type="PANTHER" id="PTHR21666:SF289">
    <property type="entry name" value="L-ALA--D-GLU ENDOPEPTIDASE"/>
    <property type="match status" value="1"/>
</dbReference>
<dbReference type="AlphaFoldDB" id="A0AAP2CPD8"/>
<protein>
    <submittedName>
        <fullName evidence="4">M23 family metallopeptidase</fullName>
    </submittedName>
</protein>
<evidence type="ECO:0000313" key="5">
    <source>
        <dbReference type="Proteomes" id="UP001315686"/>
    </source>
</evidence>
<dbReference type="RefSeq" id="WP_327794362.1">
    <property type="nucleotide sequence ID" value="NZ_JADQAZ010000002.1"/>
</dbReference>
<dbReference type="Pfam" id="PF01551">
    <property type="entry name" value="Peptidase_M23"/>
    <property type="match status" value="1"/>
</dbReference>
<organism evidence="4 5">
    <name type="scientific">Harenicola maris</name>
    <dbReference type="NCBI Taxonomy" id="2841044"/>
    <lineage>
        <taxon>Bacteria</taxon>
        <taxon>Pseudomonadati</taxon>
        <taxon>Pseudomonadota</taxon>
        <taxon>Alphaproteobacteria</taxon>
        <taxon>Rhodobacterales</taxon>
        <taxon>Paracoccaceae</taxon>
        <taxon>Harenicola</taxon>
    </lineage>
</organism>
<evidence type="ECO:0000256" key="1">
    <source>
        <dbReference type="ARBA" id="ARBA00022729"/>
    </source>
</evidence>
<name>A0AAP2CPD8_9RHOB</name>
<gene>
    <name evidence="4" type="ORF">IV417_12180</name>
</gene>
<keyword evidence="1 2" id="KW-0732">Signal</keyword>
<dbReference type="Gene3D" id="2.70.70.10">
    <property type="entry name" value="Glucose Permease (Domain IIA)"/>
    <property type="match status" value="1"/>
</dbReference>
<dbReference type="Proteomes" id="UP001315686">
    <property type="component" value="Unassembled WGS sequence"/>
</dbReference>
<reference evidence="4 5" key="1">
    <citation type="journal article" date="2021" name="Arch. Microbiol.">
        <title>Harenicola maris gen. nov., sp. nov. isolated from the Sea of Japan shallow sediments.</title>
        <authorList>
            <person name="Romanenko L.A."/>
            <person name="Kurilenko V.V."/>
            <person name="Chernysheva N.Y."/>
            <person name="Tekutyeva L.A."/>
            <person name="Velansky P.V."/>
            <person name="Svetashev V.I."/>
            <person name="Isaeva M.P."/>
        </authorList>
    </citation>
    <scope>NUCLEOTIDE SEQUENCE [LARGE SCALE GENOMIC DNA]</scope>
    <source>
        <strain evidence="4 5">KMM 3653</strain>
    </source>
</reference>